<organism evidence="5 6">
    <name type="scientific">Flavobacterium anhuiense</name>
    <dbReference type="NCBI Taxonomy" id="459526"/>
    <lineage>
        <taxon>Bacteria</taxon>
        <taxon>Pseudomonadati</taxon>
        <taxon>Bacteroidota</taxon>
        <taxon>Flavobacteriia</taxon>
        <taxon>Flavobacteriales</taxon>
        <taxon>Flavobacteriaceae</taxon>
        <taxon>Flavobacterium</taxon>
    </lineage>
</organism>
<dbReference type="InterPro" id="IPR009057">
    <property type="entry name" value="Homeodomain-like_sf"/>
</dbReference>
<dbReference type="Proteomes" id="UP000199307">
    <property type="component" value="Unassembled WGS sequence"/>
</dbReference>
<dbReference type="PANTHER" id="PTHR43280:SF32">
    <property type="entry name" value="TRANSCRIPTIONAL REGULATORY PROTEIN"/>
    <property type="match status" value="1"/>
</dbReference>
<keyword evidence="3" id="KW-0804">Transcription</keyword>
<evidence type="ECO:0000256" key="2">
    <source>
        <dbReference type="ARBA" id="ARBA00023125"/>
    </source>
</evidence>
<dbReference type="Gene3D" id="1.10.10.60">
    <property type="entry name" value="Homeodomain-like"/>
    <property type="match status" value="1"/>
</dbReference>
<dbReference type="SUPFAM" id="SSF46689">
    <property type="entry name" value="Homeodomain-like"/>
    <property type="match status" value="1"/>
</dbReference>
<evidence type="ECO:0000256" key="1">
    <source>
        <dbReference type="ARBA" id="ARBA00023015"/>
    </source>
</evidence>
<dbReference type="RefSeq" id="WP_091133795.1">
    <property type="nucleotide sequence ID" value="NZ_FMVC01000005.1"/>
</dbReference>
<gene>
    <name evidence="5" type="ORF">SAMN02927916_3127</name>
</gene>
<evidence type="ECO:0000256" key="3">
    <source>
        <dbReference type="ARBA" id="ARBA00023163"/>
    </source>
</evidence>
<proteinExistence type="predicted"/>
<reference evidence="5 6" key="1">
    <citation type="submission" date="2016-10" db="EMBL/GenBank/DDBJ databases">
        <authorList>
            <person name="Varghese N."/>
            <person name="Submissions S."/>
        </authorList>
    </citation>
    <scope>NUCLEOTIDE SEQUENCE [LARGE SCALE GENOMIC DNA]</scope>
    <source>
        <strain evidence="5 6">CGMCC 1.6859</strain>
    </source>
</reference>
<dbReference type="InterPro" id="IPR018060">
    <property type="entry name" value="HTH_AraC"/>
</dbReference>
<dbReference type="Pfam" id="PF12833">
    <property type="entry name" value="HTH_18"/>
    <property type="match status" value="1"/>
</dbReference>
<feature type="domain" description="HTH araC/xylS-type" evidence="4">
    <location>
        <begin position="188"/>
        <end position="286"/>
    </location>
</feature>
<dbReference type="SMART" id="SM00342">
    <property type="entry name" value="HTH_ARAC"/>
    <property type="match status" value="1"/>
</dbReference>
<protein>
    <submittedName>
        <fullName evidence="5">AraC-type DNA-binding protein</fullName>
    </submittedName>
</protein>
<keyword evidence="1" id="KW-0805">Transcription regulation</keyword>
<dbReference type="GO" id="GO:0003677">
    <property type="term" value="F:DNA binding"/>
    <property type="evidence" value="ECO:0007669"/>
    <property type="project" value="UniProtKB-KW"/>
</dbReference>
<evidence type="ECO:0000259" key="4">
    <source>
        <dbReference type="PROSITE" id="PS01124"/>
    </source>
</evidence>
<evidence type="ECO:0000313" key="6">
    <source>
        <dbReference type="Proteomes" id="UP000199307"/>
    </source>
</evidence>
<keyword evidence="2 5" id="KW-0238">DNA-binding</keyword>
<keyword evidence="6" id="KW-1185">Reference proteome</keyword>
<dbReference type="PROSITE" id="PS01124">
    <property type="entry name" value="HTH_ARAC_FAMILY_2"/>
    <property type="match status" value="1"/>
</dbReference>
<dbReference type="PANTHER" id="PTHR43280">
    <property type="entry name" value="ARAC-FAMILY TRANSCRIPTIONAL REGULATOR"/>
    <property type="match status" value="1"/>
</dbReference>
<sequence length="294" mass="34040">MLQDLLKRKLEECGEELAVHIIKKYEFKNSRQAVFETENCSILLIKNGSLTVQFCGAMYELRKNDLLLISKKLLCKVIEIGEGFQFYLLSFPSVSSLKNIYQGEAPHWFYFFTWNHPLKTSLETGDYAVLSLSYKLIHNIIKNKQTENFSGALRRLGFDIFLYELLAIHSDENFRALFPVRRNQALVMRFFTVLSIHRRSCHNVKFYAGALFITSTHLNRIVKEVTGKTVKKIITEVLIADALIMLKESKLTIAEIAEELEFDSISSFSTYFKKSTSLSPLEYRSNAVKRFKSR</sequence>
<accession>A0ABY0LWR3</accession>
<comment type="caution">
    <text evidence="5">The sequence shown here is derived from an EMBL/GenBank/DDBJ whole genome shotgun (WGS) entry which is preliminary data.</text>
</comment>
<evidence type="ECO:0000313" key="5">
    <source>
        <dbReference type="EMBL" id="SCY74073.1"/>
    </source>
</evidence>
<dbReference type="EMBL" id="FMVC01000005">
    <property type="protein sequence ID" value="SCY74073.1"/>
    <property type="molecule type" value="Genomic_DNA"/>
</dbReference>
<name>A0ABY0LWR3_9FLAO</name>